<evidence type="ECO:0000313" key="2">
    <source>
        <dbReference type="EMBL" id="SMR62656.1"/>
    </source>
</evidence>
<accession>A0A2H1H9Y7</accession>
<dbReference type="AlphaFoldDB" id="A0A2H1H9Y7"/>
<name>A0A2H1H9Y7_ZYMTR</name>
<evidence type="ECO:0000256" key="1">
    <source>
        <dbReference type="SAM" id="MobiDB-lite"/>
    </source>
</evidence>
<dbReference type="EMBL" id="LT854271">
    <property type="protein sequence ID" value="SMR62656.1"/>
    <property type="molecule type" value="Genomic_DNA"/>
</dbReference>
<protein>
    <submittedName>
        <fullName evidence="2">Uncharacterized protein</fullName>
    </submittedName>
</protein>
<dbReference type="Proteomes" id="UP000245764">
    <property type="component" value="Chromosome 20"/>
</dbReference>
<proteinExistence type="predicted"/>
<organism evidence="2 3">
    <name type="scientific">Zymoseptoria tritici ST99CH_1E4</name>
    <dbReference type="NCBI Taxonomy" id="1276532"/>
    <lineage>
        <taxon>Eukaryota</taxon>
        <taxon>Fungi</taxon>
        <taxon>Dikarya</taxon>
        <taxon>Ascomycota</taxon>
        <taxon>Pezizomycotina</taxon>
        <taxon>Dothideomycetes</taxon>
        <taxon>Dothideomycetidae</taxon>
        <taxon>Mycosphaerellales</taxon>
        <taxon>Mycosphaerellaceae</taxon>
        <taxon>Zymoseptoria</taxon>
    </lineage>
</organism>
<sequence length="296" mass="32525">MQRYAPPPRLRQCDNAYISIIVVVVVVVSHRLRMSSLTTSAESELNRNFQDESFNWWSANFSSLPSFDSSYTLDDDTWTSLVQQGPSAPPSDGHFDQDLPDESFDDWSSACLSLPSSNSSYTLDDDTVWTSLVQNSHLVSHLPSSPPPIIRASTLPPLSPFVNTPSGQIHPPSPPPIEWTCINNNNNHHGHPPIVPAAGGTRPCASEPINNTPTLHISPSAEAHQQPTGDGTQHSQSPAAAARHTQPPQVCEFHVYTSAMMAKVYDKMCRGSANGNFVFQRELDRLRKKAEAEGYL</sequence>
<reference evidence="3" key="1">
    <citation type="submission" date="2017-05" db="EMBL/GenBank/DDBJ databases">
        <authorList>
            <person name="Song R."/>
            <person name="Chenine A.L."/>
            <person name="Ruprecht R.M."/>
        </authorList>
    </citation>
    <scope>NUCLEOTIDE SEQUENCE [LARGE SCALE GENOMIC DNA]</scope>
</reference>
<evidence type="ECO:0000313" key="3">
    <source>
        <dbReference type="Proteomes" id="UP000245764"/>
    </source>
</evidence>
<feature type="compositionally biased region" description="Polar residues" evidence="1">
    <location>
        <begin position="212"/>
        <end position="238"/>
    </location>
</feature>
<feature type="region of interest" description="Disordered" evidence="1">
    <location>
        <begin position="212"/>
        <end position="246"/>
    </location>
</feature>
<gene>
    <name evidence="2" type="ORF">ZT1E4_G11972</name>
</gene>